<dbReference type="GO" id="GO:0016491">
    <property type="term" value="F:oxidoreductase activity"/>
    <property type="evidence" value="ECO:0007669"/>
    <property type="project" value="UniProtKB-KW"/>
</dbReference>
<comment type="similarity">
    <text evidence="3">Belongs to the ustYa family.</text>
</comment>
<dbReference type="OrthoDB" id="3687641at2759"/>
<accession>A0A8T9B691</accession>
<dbReference type="GO" id="GO:0043386">
    <property type="term" value="P:mycotoxin biosynthetic process"/>
    <property type="evidence" value="ECO:0007669"/>
    <property type="project" value="InterPro"/>
</dbReference>
<protein>
    <submittedName>
        <fullName evidence="4">Oxidase ustYa</fullName>
    </submittedName>
</protein>
<evidence type="ECO:0000313" key="5">
    <source>
        <dbReference type="Proteomes" id="UP000469559"/>
    </source>
</evidence>
<organism evidence="4 5">
    <name type="scientific">Lachnellula arida</name>
    <dbReference type="NCBI Taxonomy" id="1316785"/>
    <lineage>
        <taxon>Eukaryota</taxon>
        <taxon>Fungi</taxon>
        <taxon>Dikarya</taxon>
        <taxon>Ascomycota</taxon>
        <taxon>Pezizomycotina</taxon>
        <taxon>Leotiomycetes</taxon>
        <taxon>Helotiales</taxon>
        <taxon>Lachnaceae</taxon>
        <taxon>Lachnellula</taxon>
    </lineage>
</organism>
<gene>
    <name evidence="4" type="primary">ustYa_0</name>
    <name evidence="4" type="ORF">LARI1_G008888</name>
</gene>
<dbReference type="Proteomes" id="UP000469559">
    <property type="component" value="Unassembled WGS sequence"/>
</dbReference>
<reference evidence="4 5" key="1">
    <citation type="submission" date="2018-05" db="EMBL/GenBank/DDBJ databases">
        <title>Whole genome sequencing for identification of molecular markers to develop diagnostic detection tools for the regulated plant pathogen Lachnellula willkommii.</title>
        <authorList>
            <person name="Giroux E."/>
            <person name="Bilodeau G."/>
        </authorList>
    </citation>
    <scope>NUCLEOTIDE SEQUENCE [LARGE SCALE GENOMIC DNA]</scope>
    <source>
        <strain evidence="4 5">CBS 203.66</strain>
    </source>
</reference>
<dbReference type="Pfam" id="PF11807">
    <property type="entry name" value="UstYa"/>
    <property type="match status" value="1"/>
</dbReference>
<evidence type="ECO:0000256" key="3">
    <source>
        <dbReference type="ARBA" id="ARBA00035112"/>
    </source>
</evidence>
<evidence type="ECO:0000313" key="4">
    <source>
        <dbReference type="EMBL" id="TVY13892.1"/>
    </source>
</evidence>
<comment type="caution">
    <text evidence="4">The sequence shown here is derived from an EMBL/GenBank/DDBJ whole genome shotgun (WGS) entry which is preliminary data.</text>
</comment>
<dbReference type="PANTHER" id="PTHR33365">
    <property type="entry name" value="YALI0B05434P"/>
    <property type="match status" value="1"/>
</dbReference>
<dbReference type="PANTHER" id="PTHR33365:SF11">
    <property type="entry name" value="TAT PATHWAY SIGNAL SEQUENCE"/>
    <property type="match status" value="1"/>
</dbReference>
<comment type="pathway">
    <text evidence="1">Mycotoxin biosynthesis.</text>
</comment>
<keyword evidence="2" id="KW-0560">Oxidoreductase</keyword>
<dbReference type="EMBL" id="QGMF01000822">
    <property type="protein sequence ID" value="TVY13892.1"/>
    <property type="molecule type" value="Genomic_DNA"/>
</dbReference>
<dbReference type="InterPro" id="IPR021765">
    <property type="entry name" value="UstYa-like"/>
</dbReference>
<evidence type="ECO:0000256" key="1">
    <source>
        <dbReference type="ARBA" id="ARBA00004685"/>
    </source>
</evidence>
<name>A0A8T9B691_9HELO</name>
<dbReference type="AlphaFoldDB" id="A0A8T9B691"/>
<proteinExistence type="inferred from homology"/>
<evidence type="ECO:0000256" key="2">
    <source>
        <dbReference type="ARBA" id="ARBA00023002"/>
    </source>
</evidence>
<sequence>MFHLFKRPAHHYHSLIGAPNKSPEAVQSSSSFSRWIYTTALMLILCGTCFYAGGHSKEMHSGDFIHLSTEPETFIYNRIYGAKPSNATSEAWDTLFPSQGGFFKHPTLAPQRSALSVFHQLHCLNGIHNGYWFLFEAATSGTKVSESEIPMKATPPHIRHCIDLLRQSLMCQPDISIEPKVRGMGGVSGFGVEHKCKDWKQLMNWVSKWQYYKIEDERALYPDAEMPVH</sequence>
<keyword evidence="5" id="KW-1185">Reference proteome</keyword>